<proteinExistence type="predicted"/>
<organism evidence="1 2">
    <name type="scientific">Motilimonas pumila</name>
    <dbReference type="NCBI Taxonomy" id="2303987"/>
    <lineage>
        <taxon>Bacteria</taxon>
        <taxon>Pseudomonadati</taxon>
        <taxon>Pseudomonadota</taxon>
        <taxon>Gammaproteobacteria</taxon>
        <taxon>Alteromonadales</taxon>
        <taxon>Alteromonadales genera incertae sedis</taxon>
        <taxon>Motilimonas</taxon>
    </lineage>
</organism>
<evidence type="ECO:0000313" key="2">
    <source>
        <dbReference type="Proteomes" id="UP000283255"/>
    </source>
</evidence>
<dbReference type="AlphaFoldDB" id="A0A418YCT8"/>
<name>A0A418YCT8_9GAMM</name>
<sequence length="72" mass="8045">MKYKAIGVPYFMLWTNLNVKKGGKAPNARMALLRMGHSAMVGVITMKSNVHDRSSARLKSHVPVLIQKRDHG</sequence>
<protein>
    <submittedName>
        <fullName evidence="1">Uncharacterized protein</fullName>
    </submittedName>
</protein>
<evidence type="ECO:0000313" key="1">
    <source>
        <dbReference type="EMBL" id="RJG42316.1"/>
    </source>
</evidence>
<gene>
    <name evidence="1" type="ORF">D1Z90_13640</name>
</gene>
<keyword evidence="2" id="KW-1185">Reference proteome</keyword>
<reference evidence="1 2" key="1">
    <citation type="submission" date="2018-09" db="EMBL/GenBank/DDBJ databases">
        <authorList>
            <person name="Wang F."/>
        </authorList>
    </citation>
    <scope>NUCLEOTIDE SEQUENCE [LARGE SCALE GENOMIC DNA]</scope>
    <source>
        <strain evidence="1 2">PLHSC7-2</strain>
    </source>
</reference>
<reference evidence="1 2" key="2">
    <citation type="submission" date="2019-01" db="EMBL/GenBank/DDBJ databases">
        <title>Motilimonas pumilus sp. nov., isolated from the gut of sea cucumber (Apostichopus japonicus).</title>
        <authorList>
            <person name="Wang F.-Q."/>
            <person name="Ren L.-H."/>
            <person name="Lin Y.-W."/>
            <person name="Sun G.-H."/>
            <person name="Du Z.-J."/>
            <person name="Zhao J.-X."/>
            <person name="Liu X.-J."/>
            <person name="Liu L.-J."/>
        </authorList>
    </citation>
    <scope>NUCLEOTIDE SEQUENCE [LARGE SCALE GENOMIC DNA]</scope>
    <source>
        <strain evidence="1 2">PLHSC7-2</strain>
    </source>
</reference>
<dbReference type="Proteomes" id="UP000283255">
    <property type="component" value="Unassembled WGS sequence"/>
</dbReference>
<dbReference type="EMBL" id="QZCH01000018">
    <property type="protein sequence ID" value="RJG42316.1"/>
    <property type="molecule type" value="Genomic_DNA"/>
</dbReference>
<accession>A0A418YCT8</accession>
<comment type="caution">
    <text evidence="1">The sequence shown here is derived from an EMBL/GenBank/DDBJ whole genome shotgun (WGS) entry which is preliminary data.</text>
</comment>